<dbReference type="Pfam" id="PF00528">
    <property type="entry name" value="BPD_transp_1"/>
    <property type="match status" value="1"/>
</dbReference>
<keyword evidence="10" id="KW-1185">Reference proteome</keyword>
<name>A0ABW4CGZ5_9LACO</name>
<evidence type="ECO:0000313" key="9">
    <source>
        <dbReference type="EMBL" id="MFD1429249.1"/>
    </source>
</evidence>
<feature type="transmembrane region" description="Helical" evidence="7">
    <location>
        <begin position="234"/>
        <end position="255"/>
    </location>
</feature>
<keyword evidence="4 7" id="KW-0812">Transmembrane</keyword>
<feature type="transmembrane region" description="Helical" evidence="7">
    <location>
        <begin position="130"/>
        <end position="153"/>
    </location>
</feature>
<keyword evidence="2 7" id="KW-0813">Transport</keyword>
<keyword evidence="5 7" id="KW-1133">Transmembrane helix</keyword>
<evidence type="ECO:0000256" key="4">
    <source>
        <dbReference type="ARBA" id="ARBA00022692"/>
    </source>
</evidence>
<feature type="transmembrane region" description="Helical" evidence="7">
    <location>
        <begin position="194"/>
        <end position="213"/>
    </location>
</feature>
<dbReference type="PANTHER" id="PTHR43227:SF11">
    <property type="entry name" value="BLL4140 PROTEIN"/>
    <property type="match status" value="1"/>
</dbReference>
<reference evidence="10" key="1">
    <citation type="journal article" date="2019" name="Int. J. Syst. Evol. Microbiol.">
        <title>The Global Catalogue of Microorganisms (GCM) 10K type strain sequencing project: providing services to taxonomists for standard genome sequencing and annotation.</title>
        <authorList>
            <consortium name="The Broad Institute Genomics Platform"/>
            <consortium name="The Broad Institute Genome Sequencing Center for Infectious Disease"/>
            <person name="Wu L."/>
            <person name="Ma J."/>
        </authorList>
    </citation>
    <scope>NUCLEOTIDE SEQUENCE [LARGE SCALE GENOMIC DNA]</scope>
    <source>
        <strain evidence="10">CCM 8980</strain>
    </source>
</reference>
<keyword evidence="6 7" id="KW-0472">Membrane</keyword>
<feature type="transmembrane region" description="Helical" evidence="7">
    <location>
        <begin position="97"/>
        <end position="118"/>
    </location>
</feature>
<evidence type="ECO:0000256" key="5">
    <source>
        <dbReference type="ARBA" id="ARBA00022989"/>
    </source>
</evidence>
<dbReference type="CDD" id="cd06261">
    <property type="entry name" value="TM_PBP2"/>
    <property type="match status" value="1"/>
</dbReference>
<organism evidence="9 10">
    <name type="scientific">Lacticaseibacillus mingshuiensis</name>
    <dbReference type="NCBI Taxonomy" id="2799574"/>
    <lineage>
        <taxon>Bacteria</taxon>
        <taxon>Bacillati</taxon>
        <taxon>Bacillota</taxon>
        <taxon>Bacilli</taxon>
        <taxon>Lactobacillales</taxon>
        <taxon>Lactobacillaceae</taxon>
        <taxon>Lacticaseibacillus</taxon>
    </lineage>
</organism>
<feature type="transmembrane region" description="Helical" evidence="7">
    <location>
        <begin position="287"/>
        <end position="311"/>
    </location>
</feature>
<dbReference type="EMBL" id="JBHTOC010000003">
    <property type="protein sequence ID" value="MFD1429249.1"/>
    <property type="molecule type" value="Genomic_DNA"/>
</dbReference>
<sequence length="321" mass="36178">MSDNQLTAPLAPSRPRQVTRWQTVKLRLKKSAPLYVLLAPSLTLLVIFSYIPIYGLVIAFQDYAPVLGISGSEWVGFENFIQYFRSYQFWLTIKNTLVISVYSLLVNTPLPVALAILCNQIRHERFKKTFQVITYLPHFISTMVMCGMILLFLNPATGLLAHFSQLVGLHLPDVIADPKNFVHIYVWSNVWQNLGWHSIIYLAALSAIDPVYYEAASIDGASAWQKIWHLDLPLIMPTIVILLIMSVGRLLNVGFEKVLLLQNPLNMPASEIISTYVYKVGLGSSQYSLSTAIGLFNTLINGTLLISVNWFSKRLAKLSLF</sequence>
<feature type="domain" description="ABC transmembrane type-1" evidence="8">
    <location>
        <begin position="93"/>
        <end position="308"/>
    </location>
</feature>
<protein>
    <submittedName>
        <fullName evidence="9">ABC transporter permease</fullName>
    </submittedName>
</protein>
<feature type="transmembrane region" description="Helical" evidence="7">
    <location>
        <begin position="34"/>
        <end position="60"/>
    </location>
</feature>
<keyword evidence="3" id="KW-1003">Cell membrane</keyword>
<comment type="subcellular location">
    <subcellularLocation>
        <location evidence="1 7">Cell membrane</location>
        <topology evidence="1 7">Multi-pass membrane protein</topology>
    </subcellularLocation>
</comment>
<evidence type="ECO:0000256" key="1">
    <source>
        <dbReference type="ARBA" id="ARBA00004651"/>
    </source>
</evidence>
<evidence type="ECO:0000256" key="3">
    <source>
        <dbReference type="ARBA" id="ARBA00022475"/>
    </source>
</evidence>
<comment type="caution">
    <text evidence="9">The sequence shown here is derived from an EMBL/GenBank/DDBJ whole genome shotgun (WGS) entry which is preliminary data.</text>
</comment>
<proteinExistence type="inferred from homology"/>
<evidence type="ECO:0000313" key="10">
    <source>
        <dbReference type="Proteomes" id="UP001597196"/>
    </source>
</evidence>
<dbReference type="InterPro" id="IPR050809">
    <property type="entry name" value="UgpAE/MalFG_permease"/>
</dbReference>
<dbReference type="Gene3D" id="1.10.3720.10">
    <property type="entry name" value="MetI-like"/>
    <property type="match status" value="1"/>
</dbReference>
<gene>
    <name evidence="9" type="ORF">ACFQ4P_03155</name>
</gene>
<evidence type="ECO:0000256" key="2">
    <source>
        <dbReference type="ARBA" id="ARBA00022448"/>
    </source>
</evidence>
<evidence type="ECO:0000256" key="6">
    <source>
        <dbReference type="ARBA" id="ARBA00023136"/>
    </source>
</evidence>
<comment type="similarity">
    <text evidence="7">Belongs to the binding-protein-dependent transport system permease family.</text>
</comment>
<dbReference type="RefSeq" id="WP_203637122.1">
    <property type="nucleotide sequence ID" value="NZ_BOLR01000005.1"/>
</dbReference>
<dbReference type="InterPro" id="IPR035906">
    <property type="entry name" value="MetI-like_sf"/>
</dbReference>
<dbReference type="InterPro" id="IPR000515">
    <property type="entry name" value="MetI-like"/>
</dbReference>
<dbReference type="Proteomes" id="UP001597196">
    <property type="component" value="Unassembled WGS sequence"/>
</dbReference>
<evidence type="ECO:0000259" key="8">
    <source>
        <dbReference type="PROSITE" id="PS50928"/>
    </source>
</evidence>
<evidence type="ECO:0000256" key="7">
    <source>
        <dbReference type="RuleBase" id="RU363032"/>
    </source>
</evidence>
<dbReference type="PROSITE" id="PS50928">
    <property type="entry name" value="ABC_TM1"/>
    <property type="match status" value="1"/>
</dbReference>
<dbReference type="PANTHER" id="PTHR43227">
    <property type="entry name" value="BLL4140 PROTEIN"/>
    <property type="match status" value="1"/>
</dbReference>
<accession>A0ABW4CGZ5</accession>
<dbReference type="SUPFAM" id="SSF161098">
    <property type="entry name" value="MetI-like"/>
    <property type="match status" value="1"/>
</dbReference>